<dbReference type="PROSITE" id="PS51186">
    <property type="entry name" value="GNAT"/>
    <property type="match status" value="1"/>
</dbReference>
<reference evidence="2 3" key="1">
    <citation type="submission" date="2019-02" db="EMBL/GenBank/DDBJ databases">
        <title>Jishengella sp. nov., isolated from a root of Zingiber montanum.</title>
        <authorList>
            <person name="Kuncharoen N."/>
            <person name="Kudo T."/>
            <person name="Masahiro Y."/>
            <person name="Ohkuma M."/>
            <person name="Tanasupawat S."/>
        </authorList>
    </citation>
    <scope>NUCLEOTIDE SEQUENCE [LARGE SCALE GENOMIC DNA]</scope>
    <source>
        <strain evidence="2 3">PLAI 1-1</strain>
    </source>
</reference>
<dbReference type="InterPro" id="IPR000182">
    <property type="entry name" value="GNAT_dom"/>
</dbReference>
<sequence length="196" mass="20675">MTATTLTARPALSSELDTVLALCLEAFADEAVTAWLVPDPGARLAAMREMLGASLAAAVDAEALVVAFTREGEAVAASIWLDRGETPEDIEVPAGDAGLPPRLAAVRSLTAARHPTVPHIYLASMGTVPKRRGLGAGTAMLRYGLDRAHRLGLPVYLEASTPLNRKLYARHGFTDHGAALRLPEGGPLLQPMWHGA</sequence>
<dbReference type="Proteomes" id="UP000292274">
    <property type="component" value="Unassembled WGS sequence"/>
</dbReference>
<dbReference type="Gene3D" id="3.40.630.30">
    <property type="match status" value="1"/>
</dbReference>
<keyword evidence="3" id="KW-1185">Reference proteome</keyword>
<dbReference type="PANTHER" id="PTHR42791">
    <property type="entry name" value="GNAT FAMILY ACETYLTRANSFERASE"/>
    <property type="match status" value="1"/>
</dbReference>
<dbReference type="CDD" id="cd04301">
    <property type="entry name" value="NAT_SF"/>
    <property type="match status" value="1"/>
</dbReference>
<gene>
    <name evidence="2" type="ORF">E0H26_08310</name>
</gene>
<dbReference type="RefSeq" id="WP_131302861.1">
    <property type="nucleotide sequence ID" value="NZ_SJJR01000004.1"/>
</dbReference>
<dbReference type="SUPFAM" id="SSF55729">
    <property type="entry name" value="Acyl-CoA N-acyltransferases (Nat)"/>
    <property type="match status" value="1"/>
</dbReference>
<dbReference type="InterPro" id="IPR052523">
    <property type="entry name" value="Trichothecene_AcTrans"/>
</dbReference>
<evidence type="ECO:0000313" key="2">
    <source>
        <dbReference type="EMBL" id="TCB98380.1"/>
    </source>
</evidence>
<dbReference type="Pfam" id="PF00583">
    <property type="entry name" value="Acetyltransf_1"/>
    <property type="match status" value="1"/>
</dbReference>
<organism evidence="2 3">
    <name type="scientific">Micromonospora zingiberis</name>
    <dbReference type="NCBI Taxonomy" id="2053011"/>
    <lineage>
        <taxon>Bacteria</taxon>
        <taxon>Bacillati</taxon>
        <taxon>Actinomycetota</taxon>
        <taxon>Actinomycetes</taxon>
        <taxon>Micromonosporales</taxon>
        <taxon>Micromonosporaceae</taxon>
        <taxon>Micromonospora</taxon>
    </lineage>
</organism>
<name>A0A4R0GLL9_9ACTN</name>
<dbReference type="PANTHER" id="PTHR42791:SF1">
    <property type="entry name" value="N-ACETYLTRANSFERASE DOMAIN-CONTAINING PROTEIN"/>
    <property type="match status" value="1"/>
</dbReference>
<dbReference type="InterPro" id="IPR016181">
    <property type="entry name" value="Acyl_CoA_acyltransferase"/>
</dbReference>
<accession>A0A4R0GLL9</accession>
<proteinExistence type="predicted"/>
<dbReference type="AlphaFoldDB" id="A0A4R0GLL9"/>
<keyword evidence="2" id="KW-0808">Transferase</keyword>
<dbReference type="OrthoDB" id="7057833at2"/>
<dbReference type="GO" id="GO:0016747">
    <property type="term" value="F:acyltransferase activity, transferring groups other than amino-acyl groups"/>
    <property type="evidence" value="ECO:0007669"/>
    <property type="project" value="InterPro"/>
</dbReference>
<feature type="domain" description="N-acetyltransferase" evidence="1">
    <location>
        <begin position="51"/>
        <end position="196"/>
    </location>
</feature>
<dbReference type="EMBL" id="SJJR01000004">
    <property type="protein sequence ID" value="TCB98380.1"/>
    <property type="molecule type" value="Genomic_DNA"/>
</dbReference>
<evidence type="ECO:0000259" key="1">
    <source>
        <dbReference type="PROSITE" id="PS51186"/>
    </source>
</evidence>
<comment type="caution">
    <text evidence="2">The sequence shown here is derived from an EMBL/GenBank/DDBJ whole genome shotgun (WGS) entry which is preliminary data.</text>
</comment>
<evidence type="ECO:0000313" key="3">
    <source>
        <dbReference type="Proteomes" id="UP000292274"/>
    </source>
</evidence>
<protein>
    <submittedName>
        <fullName evidence="2">N-acetyltransferase</fullName>
    </submittedName>
</protein>